<reference evidence="8 9" key="1">
    <citation type="submission" date="2024-03" db="EMBL/GenBank/DDBJ databases">
        <title>The Acrasis kona genome and developmental transcriptomes reveal deep origins of eukaryotic multicellular pathways.</title>
        <authorList>
            <person name="Sheikh S."/>
            <person name="Fu C.-J."/>
            <person name="Brown M.W."/>
            <person name="Baldauf S.L."/>
        </authorList>
    </citation>
    <scope>NUCLEOTIDE SEQUENCE [LARGE SCALE GENOMIC DNA]</scope>
    <source>
        <strain evidence="8 9">ATCC MYA-3509</strain>
    </source>
</reference>
<proteinExistence type="predicted"/>
<accession>A0AAW2ZCA4</accession>
<protein>
    <submittedName>
        <fullName evidence="8">6 TM domain-containing transmembrane protein</fullName>
    </submittedName>
</protein>
<evidence type="ECO:0000256" key="5">
    <source>
        <dbReference type="ARBA" id="ARBA00023136"/>
    </source>
</evidence>
<dbReference type="Proteomes" id="UP001431209">
    <property type="component" value="Unassembled WGS sequence"/>
</dbReference>
<dbReference type="InterPro" id="IPR005828">
    <property type="entry name" value="MFS_sugar_transport-like"/>
</dbReference>
<evidence type="ECO:0000256" key="2">
    <source>
        <dbReference type="ARBA" id="ARBA00022448"/>
    </source>
</evidence>
<keyword evidence="3 6" id="KW-0812">Transmembrane</keyword>
<dbReference type="PANTHER" id="PTHR23511:SF5">
    <property type="entry name" value="MAJOR FACILITATOR-TYPE TRANSPORTER HXNZ-RELATED"/>
    <property type="match status" value="1"/>
</dbReference>
<comment type="caution">
    <text evidence="8">The sequence shown here is derived from an EMBL/GenBank/DDBJ whole genome shotgun (WGS) entry which is preliminary data.</text>
</comment>
<dbReference type="GO" id="GO:0016020">
    <property type="term" value="C:membrane"/>
    <property type="evidence" value="ECO:0007669"/>
    <property type="project" value="UniProtKB-SubCell"/>
</dbReference>
<dbReference type="AlphaFoldDB" id="A0AAW2ZCA4"/>
<feature type="transmembrane region" description="Helical" evidence="6">
    <location>
        <begin position="231"/>
        <end position="250"/>
    </location>
</feature>
<evidence type="ECO:0000259" key="7">
    <source>
        <dbReference type="PROSITE" id="PS50850"/>
    </source>
</evidence>
<feature type="transmembrane region" description="Helical" evidence="6">
    <location>
        <begin position="146"/>
        <end position="171"/>
    </location>
</feature>
<keyword evidence="9" id="KW-1185">Reference proteome</keyword>
<evidence type="ECO:0000256" key="3">
    <source>
        <dbReference type="ARBA" id="ARBA00022692"/>
    </source>
</evidence>
<dbReference type="InterPro" id="IPR036259">
    <property type="entry name" value="MFS_trans_sf"/>
</dbReference>
<feature type="transmembrane region" description="Helical" evidence="6">
    <location>
        <begin position="75"/>
        <end position="96"/>
    </location>
</feature>
<dbReference type="Pfam" id="PF00083">
    <property type="entry name" value="Sugar_tr"/>
    <property type="match status" value="1"/>
</dbReference>
<comment type="subcellular location">
    <subcellularLocation>
        <location evidence="1">Membrane</location>
        <topology evidence="1">Multi-pass membrane protein</topology>
    </subcellularLocation>
</comment>
<feature type="transmembrane region" description="Helical" evidence="6">
    <location>
        <begin position="208"/>
        <end position="225"/>
    </location>
</feature>
<dbReference type="Gene3D" id="1.20.1250.20">
    <property type="entry name" value="MFS general substrate transporter like domains"/>
    <property type="match status" value="1"/>
</dbReference>
<evidence type="ECO:0000256" key="4">
    <source>
        <dbReference type="ARBA" id="ARBA00022989"/>
    </source>
</evidence>
<keyword evidence="5 6" id="KW-0472">Membrane</keyword>
<keyword evidence="2" id="KW-0813">Transport</keyword>
<evidence type="ECO:0000313" key="9">
    <source>
        <dbReference type="Proteomes" id="UP001431209"/>
    </source>
</evidence>
<organism evidence="8 9">
    <name type="scientific">Acrasis kona</name>
    <dbReference type="NCBI Taxonomy" id="1008807"/>
    <lineage>
        <taxon>Eukaryota</taxon>
        <taxon>Discoba</taxon>
        <taxon>Heterolobosea</taxon>
        <taxon>Tetramitia</taxon>
        <taxon>Eutetramitia</taxon>
        <taxon>Acrasidae</taxon>
        <taxon>Acrasis</taxon>
    </lineage>
</organism>
<evidence type="ECO:0000256" key="1">
    <source>
        <dbReference type="ARBA" id="ARBA00004141"/>
    </source>
</evidence>
<dbReference type="PANTHER" id="PTHR23511">
    <property type="entry name" value="SYNAPTIC VESICLE GLYCOPROTEIN 2"/>
    <property type="match status" value="1"/>
</dbReference>
<dbReference type="InterPro" id="IPR020846">
    <property type="entry name" value="MFS_dom"/>
</dbReference>
<dbReference type="SUPFAM" id="SSF103473">
    <property type="entry name" value="MFS general substrate transporter"/>
    <property type="match status" value="1"/>
</dbReference>
<name>A0AAW2ZCA4_9EUKA</name>
<sequence>MFVVLLFIPFLPESPMFLHVQGRYEECEQVLERMIRWNQKKPMAGSVVTDSQNLQEISNKINPWQSVKILYSRKYVVVTLLLMGIWFVNSFCYYGVVVMTPQFFKTGTSLSGYIESFITSAAELPGVIVAIFMINSAGRKKTQGFLFLFCGIFLFLLCIPTGTWLLTVFAVGARMCVMGAFSTTYVFTSEVFPTVVRSTGMGVCSSTSRIAGIITSFVAVGQVSIKPWVSLVVYAVLCIVGAAFTFAVPVETNGKRFDNEDKQLSIK</sequence>
<feature type="domain" description="Major facilitator superfamily (MFS) profile" evidence="7">
    <location>
        <begin position="1"/>
        <end position="253"/>
    </location>
</feature>
<evidence type="ECO:0000256" key="6">
    <source>
        <dbReference type="SAM" id="Phobius"/>
    </source>
</evidence>
<dbReference type="EMBL" id="JAOPGA020001301">
    <property type="protein sequence ID" value="KAL0487090.1"/>
    <property type="molecule type" value="Genomic_DNA"/>
</dbReference>
<evidence type="ECO:0000313" key="8">
    <source>
        <dbReference type="EMBL" id="KAL0487090.1"/>
    </source>
</evidence>
<feature type="transmembrane region" description="Helical" evidence="6">
    <location>
        <begin position="116"/>
        <end position="134"/>
    </location>
</feature>
<dbReference type="GO" id="GO:0022857">
    <property type="term" value="F:transmembrane transporter activity"/>
    <property type="evidence" value="ECO:0007669"/>
    <property type="project" value="InterPro"/>
</dbReference>
<keyword evidence="4 6" id="KW-1133">Transmembrane helix</keyword>
<dbReference type="PROSITE" id="PS50850">
    <property type="entry name" value="MFS"/>
    <property type="match status" value="1"/>
</dbReference>
<gene>
    <name evidence="8" type="ORF">AKO1_000974</name>
</gene>